<feature type="domain" description="Carrier" evidence="4">
    <location>
        <begin position="727"/>
        <end position="803"/>
    </location>
</feature>
<dbReference type="Pfam" id="PF00550">
    <property type="entry name" value="PP-binding"/>
    <property type="match status" value="1"/>
</dbReference>
<dbReference type="Pfam" id="PF00501">
    <property type="entry name" value="AMP-binding"/>
    <property type="match status" value="1"/>
</dbReference>
<gene>
    <name evidence="5" type="ORF">LY79DRAFT_664208</name>
</gene>
<dbReference type="GO" id="GO:0043041">
    <property type="term" value="P:amino acid activation for nonribosomal peptide biosynthetic process"/>
    <property type="evidence" value="ECO:0007669"/>
    <property type="project" value="TreeGrafter"/>
</dbReference>
<evidence type="ECO:0000256" key="1">
    <source>
        <dbReference type="ARBA" id="ARBA00022450"/>
    </source>
</evidence>
<dbReference type="InterPro" id="IPR023213">
    <property type="entry name" value="CAT-like_dom_sf"/>
</dbReference>
<dbReference type="GO" id="GO:0016874">
    <property type="term" value="F:ligase activity"/>
    <property type="evidence" value="ECO:0007669"/>
    <property type="project" value="UniProtKB-KW"/>
</dbReference>
<evidence type="ECO:0000313" key="6">
    <source>
        <dbReference type="Proteomes" id="UP001230504"/>
    </source>
</evidence>
<dbReference type="InterPro" id="IPR045851">
    <property type="entry name" value="AMP-bd_C_sf"/>
</dbReference>
<dbReference type="Gene3D" id="3.40.50.980">
    <property type="match status" value="2"/>
</dbReference>
<evidence type="ECO:0000256" key="2">
    <source>
        <dbReference type="ARBA" id="ARBA00022553"/>
    </source>
</evidence>
<dbReference type="SUPFAM" id="SSF56801">
    <property type="entry name" value="Acetyl-CoA synthetase-like"/>
    <property type="match status" value="1"/>
</dbReference>
<comment type="caution">
    <text evidence="5">The sequence shown here is derived from an EMBL/GenBank/DDBJ whole genome shotgun (WGS) entry which is preliminary data.</text>
</comment>
<dbReference type="PROSITE" id="PS50075">
    <property type="entry name" value="CARRIER"/>
    <property type="match status" value="1"/>
</dbReference>
<keyword evidence="6" id="KW-1185">Reference proteome</keyword>
<keyword evidence="2" id="KW-0597">Phosphoprotein</keyword>
<dbReference type="Gene3D" id="3.30.300.30">
    <property type="match status" value="1"/>
</dbReference>
<accession>A0AAD8PIQ3</accession>
<organism evidence="5 6">
    <name type="scientific">Colletotrichum navitas</name>
    <dbReference type="NCBI Taxonomy" id="681940"/>
    <lineage>
        <taxon>Eukaryota</taxon>
        <taxon>Fungi</taxon>
        <taxon>Dikarya</taxon>
        <taxon>Ascomycota</taxon>
        <taxon>Pezizomycotina</taxon>
        <taxon>Sordariomycetes</taxon>
        <taxon>Hypocreomycetidae</taxon>
        <taxon>Glomerellales</taxon>
        <taxon>Glomerellaceae</taxon>
        <taxon>Colletotrichum</taxon>
        <taxon>Colletotrichum graminicola species complex</taxon>
    </lineage>
</organism>
<protein>
    <recommendedName>
        <fullName evidence="4">Carrier domain-containing protein</fullName>
    </recommendedName>
</protein>
<dbReference type="InterPro" id="IPR036736">
    <property type="entry name" value="ACP-like_sf"/>
</dbReference>
<dbReference type="InterPro" id="IPR000873">
    <property type="entry name" value="AMP-dep_synth/lig_dom"/>
</dbReference>
<dbReference type="PROSITE" id="PS00455">
    <property type="entry name" value="AMP_BINDING"/>
    <property type="match status" value="1"/>
</dbReference>
<dbReference type="GO" id="GO:0005737">
    <property type="term" value="C:cytoplasm"/>
    <property type="evidence" value="ECO:0007669"/>
    <property type="project" value="TreeGrafter"/>
</dbReference>
<name>A0AAD8PIQ3_9PEZI</name>
<dbReference type="InterPro" id="IPR020845">
    <property type="entry name" value="AMP-binding_CS"/>
</dbReference>
<dbReference type="SUPFAM" id="SSF52777">
    <property type="entry name" value="CoA-dependent acyltransferases"/>
    <property type="match status" value="3"/>
</dbReference>
<dbReference type="Gene3D" id="1.10.1200.10">
    <property type="entry name" value="ACP-like"/>
    <property type="match status" value="1"/>
</dbReference>
<dbReference type="EMBL" id="JAHLJV010000234">
    <property type="protein sequence ID" value="KAK1561756.1"/>
    <property type="molecule type" value="Genomic_DNA"/>
</dbReference>
<reference evidence="5" key="1">
    <citation type="submission" date="2021-06" db="EMBL/GenBank/DDBJ databases">
        <title>Comparative genomics, transcriptomics and evolutionary studies reveal genomic signatures of adaptation to plant cell wall in hemibiotrophic fungi.</title>
        <authorList>
            <consortium name="DOE Joint Genome Institute"/>
            <person name="Baroncelli R."/>
            <person name="Diaz J.F."/>
            <person name="Benocci T."/>
            <person name="Peng M."/>
            <person name="Battaglia E."/>
            <person name="Haridas S."/>
            <person name="Andreopoulos W."/>
            <person name="Labutti K."/>
            <person name="Pangilinan J."/>
            <person name="Floch G.L."/>
            <person name="Makela M.R."/>
            <person name="Henrissat B."/>
            <person name="Grigoriev I.V."/>
            <person name="Crouch J.A."/>
            <person name="De Vries R.P."/>
            <person name="Sukno S.A."/>
            <person name="Thon M.R."/>
        </authorList>
    </citation>
    <scope>NUCLEOTIDE SEQUENCE</scope>
    <source>
        <strain evidence="5">CBS 125086</strain>
    </source>
</reference>
<dbReference type="RefSeq" id="XP_060406847.1">
    <property type="nucleotide sequence ID" value="XM_060562863.1"/>
</dbReference>
<dbReference type="Gene3D" id="3.30.559.10">
    <property type="entry name" value="Chloramphenicol acetyltransferase-like domain"/>
    <property type="match status" value="1"/>
</dbReference>
<dbReference type="InterPro" id="IPR009081">
    <property type="entry name" value="PP-bd_ACP"/>
</dbReference>
<dbReference type="GO" id="GO:0044550">
    <property type="term" value="P:secondary metabolite biosynthetic process"/>
    <property type="evidence" value="ECO:0007669"/>
    <property type="project" value="TreeGrafter"/>
</dbReference>
<dbReference type="SUPFAM" id="SSF47336">
    <property type="entry name" value="ACP-like"/>
    <property type="match status" value="1"/>
</dbReference>
<evidence type="ECO:0000313" key="5">
    <source>
        <dbReference type="EMBL" id="KAK1561756.1"/>
    </source>
</evidence>
<dbReference type="FunFam" id="1.10.1200.10:FF:000005">
    <property type="entry name" value="Nonribosomal peptide synthetase 1"/>
    <property type="match status" value="1"/>
</dbReference>
<evidence type="ECO:0000256" key="3">
    <source>
        <dbReference type="ARBA" id="ARBA00022598"/>
    </source>
</evidence>
<dbReference type="GeneID" id="85447103"/>
<dbReference type="InterPro" id="IPR006162">
    <property type="entry name" value="Ppantetheine_attach_site"/>
</dbReference>
<dbReference type="GO" id="GO:0031177">
    <property type="term" value="F:phosphopantetheine binding"/>
    <property type="evidence" value="ECO:0007669"/>
    <property type="project" value="TreeGrafter"/>
</dbReference>
<dbReference type="SMART" id="SM01294">
    <property type="entry name" value="PKS_PP_betabranch"/>
    <property type="match status" value="1"/>
</dbReference>
<evidence type="ECO:0000259" key="4">
    <source>
        <dbReference type="PROSITE" id="PS50075"/>
    </source>
</evidence>
<keyword evidence="3" id="KW-0436">Ligase</keyword>
<dbReference type="PROSITE" id="PS00012">
    <property type="entry name" value="PHOSPHOPANTETHEINE"/>
    <property type="match status" value="1"/>
</dbReference>
<dbReference type="PANTHER" id="PTHR45527:SF3">
    <property type="entry name" value="SIDEROPHORE SYNTHETASE (EUROFUNG)"/>
    <property type="match status" value="1"/>
</dbReference>
<dbReference type="Proteomes" id="UP001230504">
    <property type="component" value="Unassembled WGS sequence"/>
</dbReference>
<dbReference type="PANTHER" id="PTHR45527">
    <property type="entry name" value="NONRIBOSOMAL PEPTIDE SYNTHETASE"/>
    <property type="match status" value="1"/>
</dbReference>
<keyword evidence="1" id="KW-0596">Phosphopantetheine</keyword>
<dbReference type="Gene3D" id="3.30.559.30">
    <property type="entry name" value="Nonribosomal peptide synthetase, condensation domain"/>
    <property type="match status" value="2"/>
</dbReference>
<proteinExistence type="predicted"/>
<sequence>MNCLILAAAPILDSMPVHIWMTRATRTILNDTTAVKLTPTLRSAAAIQSYELSQRQPPLLGSWYIKVPWVRCLANELAEKSAGKGLDTKSAFNTLLVMQLDMDEARRVDRGAQEQLFGRSLNVYASEQAQDPGLSGQVVVDQFAFSSYAMTVLFTTLEDGIGIEFTFDDGVVETDLVRRMSLQFETLLRQMCAEKLADATLATLSAASTRDLEDAWSWNSTIAPDVNKRIHNMIIENMNAKALHGSLAVRAHDGQYTYRELDDMSERLALALMAAGRAAVRPNVVIPLFFEKSKWTVVSILAVWKTGAAVLTLDDNLQDDQIHDMIDQVSPPFIVASSGREQRCRRVLDMEHKMALPIIVVDAAFISSLAACGLERGTANEAPKKTAVQPSDLLYVNFTSGSTGKPKGVMVRQRNFAAATTYQAEAFGFSEKSRVYDFGAYAFDITWLNLIFTLTVGGCWCIPTDDQRRDDLARSFRWLEANLVNLTPSVSRTIDPGSMVRLETLGFCGEPVLGTDAAQWLRNGPQTRLINTYGPSECTTATTAHILTKRDVGAHLDTQAEAADRLGPAISSDRTLSYVSRADTQVKIGGHCVGLAEIEFVAQQILDDQGTQMHLTADLVRPAGTETKLLVAFIAAQPARQSESATSASSKQRVADWLGASELREMMARQLPWTLVPRVCIPIEDIPVNNSGKVDRRKLSASLQSMTVDQVLRLDHAGAPAAVVKLAPETANEAELRQIWSKVLSIAEDKIGIDDSFIQLGGDSILAMKVVGMARHRHLSLRAAQVIATPVLRDQARHLHLCQSTKRTDTDNAMLLAKDKLTISTLDAFAPRRATMFQTLCIDATRHAKPAWYGFCIIDLPASLPHLGRGPEAAIQLCNWLWVMFDILRAVFLPESPSKESTGYIMTFAPSAKVPLEPLCMLKHTDSLEAATREIRSSKGYESMALGYPFVKFWVLHHARSSGDPSTRIMIRLPHAQYDGISLNRMLLQVASYARDGTFERPLPFGRYLDAVSRSRERSIKYWRLILQGASMTRLGVEPVSLSATKTRDGSLSIPSIRTRLPNWPPKSTNNVTPATLFTAICARTISRVAGVDNVVFGRLVAGRAMASATSSNSEEIAESGSMATVTGPRINFVPVCVEGAAYRIDIVDVIHKQLIDGMEHEGIGLPEMEFASRSGFGFTVQYQNHQNMQREDLDLLKAADMGEPNIRFGWLHGQKEEKDEALFSDCIAIRAEPAELEHVETEGVVGSGGENGWDIIVSGPESRMGVMKGIAKEIIKIATDDRI</sequence>